<dbReference type="eggNOG" id="arCOG04044">
    <property type="taxonomic scope" value="Archaea"/>
</dbReference>
<dbReference type="InterPro" id="IPR013785">
    <property type="entry name" value="Aldolase_TIM"/>
</dbReference>
<dbReference type="PIRSF" id="PIRSF038992">
    <property type="entry name" value="Aldolase_Ia"/>
    <property type="match status" value="1"/>
</dbReference>
<evidence type="ECO:0000256" key="1">
    <source>
        <dbReference type="ARBA" id="ARBA00008116"/>
    </source>
</evidence>
<dbReference type="PANTHER" id="PTHR47916">
    <property type="entry name" value="FRUCTOSE-BISPHOSPHATE ALDOLASE CLASS 1"/>
    <property type="match status" value="1"/>
</dbReference>
<dbReference type="PANTHER" id="PTHR47916:SF1">
    <property type="entry name" value="3-HYDROXY-5-PHOSPHONOOXYPENTANE-2,4-DIONE THIOLASE"/>
    <property type="match status" value="1"/>
</dbReference>
<keyword evidence="3" id="KW-1185">Reference proteome</keyword>
<dbReference type="InterPro" id="IPR041720">
    <property type="entry name" value="FbaB-like"/>
</dbReference>
<dbReference type="CDD" id="cd00958">
    <property type="entry name" value="DhnA"/>
    <property type="match status" value="1"/>
</dbReference>
<dbReference type="SMART" id="SM01133">
    <property type="entry name" value="DeoC"/>
    <property type="match status" value="1"/>
</dbReference>
<dbReference type="AlphaFoldDB" id="A1RYF8"/>
<dbReference type="Gene3D" id="3.20.20.70">
    <property type="entry name" value="Aldolase class I"/>
    <property type="match status" value="1"/>
</dbReference>
<dbReference type="InterPro" id="IPR050456">
    <property type="entry name" value="DeoC/FbaB_aldolase"/>
</dbReference>
<keyword evidence="2" id="KW-0456">Lyase</keyword>
<dbReference type="GeneID" id="4601546"/>
<dbReference type="EMBL" id="CP000505">
    <property type="protein sequence ID" value="ABL78238.1"/>
    <property type="molecule type" value="Genomic_DNA"/>
</dbReference>
<dbReference type="OrthoDB" id="6329at2157"/>
<gene>
    <name evidence="2" type="ordered locus">Tpen_0837</name>
</gene>
<reference evidence="3" key="1">
    <citation type="journal article" date="2008" name="J. Bacteriol.">
        <title>Genome sequence of Thermofilum pendens reveals an exceptional loss of biosynthetic pathways without genome reduction.</title>
        <authorList>
            <person name="Anderson I."/>
            <person name="Rodriguez J."/>
            <person name="Susanti D."/>
            <person name="Porat I."/>
            <person name="Reich C."/>
            <person name="Ulrich L.E."/>
            <person name="Elkins J.G."/>
            <person name="Mavromatis K."/>
            <person name="Lykidis A."/>
            <person name="Kim E."/>
            <person name="Thompson L.S."/>
            <person name="Nolan M."/>
            <person name="Land M."/>
            <person name="Copeland A."/>
            <person name="Lapidus A."/>
            <person name="Lucas S."/>
            <person name="Detter C."/>
            <person name="Zhulin I.B."/>
            <person name="Olsen G.J."/>
            <person name="Whitman W."/>
            <person name="Mukhopadhyay B."/>
            <person name="Bristow J."/>
            <person name="Kyrpides N."/>
        </authorList>
    </citation>
    <scope>NUCLEOTIDE SEQUENCE [LARGE SCALE GENOMIC DNA]</scope>
    <source>
        <strain evidence="3">DSM 2475 / Hrk 5</strain>
    </source>
</reference>
<dbReference type="EC" id="4.1.2.13" evidence="2"/>
<dbReference type="GO" id="GO:0004332">
    <property type="term" value="F:fructose-bisphosphate aldolase activity"/>
    <property type="evidence" value="ECO:0007669"/>
    <property type="project" value="UniProtKB-EC"/>
</dbReference>
<dbReference type="EnsemblBacteria" id="ABL78238">
    <property type="protein sequence ID" value="ABL78238"/>
    <property type="gene ID" value="Tpen_0837"/>
</dbReference>
<dbReference type="STRING" id="368408.Tpen_0837"/>
<comment type="similarity">
    <text evidence="1">Belongs to the DeoC/FbaB aldolase family.</text>
</comment>
<accession>A1RYF8</accession>
<evidence type="ECO:0000313" key="2">
    <source>
        <dbReference type="EMBL" id="ABL78238.1"/>
    </source>
</evidence>
<dbReference type="Pfam" id="PF01791">
    <property type="entry name" value="DeoC"/>
    <property type="match status" value="1"/>
</dbReference>
<protein>
    <submittedName>
        <fullName evidence="2">Fructose-bisphosphate aldolase</fullName>
        <ecNumber evidence="2">4.1.2.13</ecNumber>
    </submittedName>
</protein>
<dbReference type="KEGG" id="tpe:Tpen_0837"/>
<dbReference type="HOGENOM" id="CLU_057069_2_0_2"/>
<dbReference type="InterPro" id="IPR002915">
    <property type="entry name" value="DeoC/FbaB/LacD_aldolase"/>
</dbReference>
<name>A1RYF8_THEPD</name>
<dbReference type="RefSeq" id="WP_011752503.1">
    <property type="nucleotide sequence ID" value="NC_008698.1"/>
</dbReference>
<organism evidence="2 3">
    <name type="scientific">Thermofilum pendens (strain DSM 2475 / Hrk 5)</name>
    <dbReference type="NCBI Taxonomy" id="368408"/>
    <lineage>
        <taxon>Archaea</taxon>
        <taxon>Thermoproteota</taxon>
        <taxon>Thermoprotei</taxon>
        <taxon>Thermofilales</taxon>
        <taxon>Thermofilaceae</taxon>
        <taxon>Thermofilum</taxon>
    </lineage>
</organism>
<dbReference type="SUPFAM" id="SSF51569">
    <property type="entry name" value="Aldolase"/>
    <property type="match status" value="1"/>
</dbReference>
<dbReference type="Proteomes" id="UP000000641">
    <property type="component" value="Chromosome"/>
</dbReference>
<evidence type="ECO:0000313" key="3">
    <source>
        <dbReference type="Proteomes" id="UP000000641"/>
    </source>
</evidence>
<sequence length="258" mass="27715">MTGKAVRIKRLFRDGKALIVALDHGRRHGPIPGLEDLGKTLSTILQARPDAVMVTPAMIERYYGLLSEVFIVARIDGTGAVKSLDETDDRLISSVKRAVRAGADAVSVMVYPGSRNEQSLWEKLARVAEEAEDYGVPVMAEVVPKPPQFQEYGVDVVAYASRIAVELGADIVKTVYRSGFSKVTQSVPAPVVVLGGQKASLKETLTMVEKAVSEGAAGAAIGRNIFQHEDPAKATEAFMLVIHSGKSSEEALKELGLQ</sequence>
<proteinExistence type="inferred from homology"/>